<evidence type="ECO:0000313" key="2">
    <source>
        <dbReference type="Proteomes" id="UP000621859"/>
    </source>
</evidence>
<dbReference type="EMBL" id="BMLY01000003">
    <property type="protein sequence ID" value="GGP26382.1"/>
    <property type="molecule type" value="Genomic_DNA"/>
</dbReference>
<protein>
    <recommendedName>
        <fullName evidence="3">DUF3025 domain-containing protein</fullName>
    </recommendedName>
</protein>
<dbReference type="RefSeq" id="WP_188693213.1">
    <property type="nucleotide sequence ID" value="NZ_BMLY01000003.1"/>
</dbReference>
<reference evidence="2" key="1">
    <citation type="journal article" date="2019" name="Int. J. Syst. Evol. Microbiol.">
        <title>The Global Catalogue of Microorganisms (GCM) 10K type strain sequencing project: providing services to taxonomists for standard genome sequencing and annotation.</title>
        <authorList>
            <consortium name="The Broad Institute Genomics Platform"/>
            <consortium name="The Broad Institute Genome Sequencing Center for Infectious Disease"/>
            <person name="Wu L."/>
            <person name="Ma J."/>
        </authorList>
    </citation>
    <scope>NUCLEOTIDE SEQUENCE [LARGE SCALE GENOMIC DNA]</scope>
    <source>
        <strain evidence="2">CGMCC 1.8860</strain>
    </source>
</reference>
<dbReference type="InterPro" id="IPR021390">
    <property type="entry name" value="DUF3025"/>
</dbReference>
<dbReference type="Proteomes" id="UP000621859">
    <property type="component" value="Unassembled WGS sequence"/>
</dbReference>
<proteinExistence type="predicted"/>
<evidence type="ECO:0008006" key="3">
    <source>
        <dbReference type="Google" id="ProtNLM"/>
    </source>
</evidence>
<name>A0ABQ2PL87_9NEIS</name>
<accession>A0ABQ2PL87</accession>
<gene>
    <name evidence="1" type="ORF">GCM10010971_22010</name>
</gene>
<sequence length="243" mass="27976">MQRWLTAFTAFPDHAAWDALPDRPATRSGQPVRFVPSDSLTDYYETEIHLRGRVATRTENWHDLFNALIWLRFPLIKAALNALHCRQMGQPSAQGQRGPVRDAATLFDECGLIVPYSDPALIDMLRQHAWRDLFVTHKEQWGNRIEAVCFGHANLEALLDPFPGLTGKCWPVEVTPDWFNLPAEARWAWLDAHLAQRIDADELQTPRQLPPLPYLGVPGWWPQQDDAFYADTGYFRPTRHRQV</sequence>
<keyword evidence="2" id="KW-1185">Reference proteome</keyword>
<evidence type="ECO:0000313" key="1">
    <source>
        <dbReference type="EMBL" id="GGP26382.1"/>
    </source>
</evidence>
<dbReference type="Pfam" id="PF11227">
    <property type="entry name" value="DUF3025"/>
    <property type="match status" value="1"/>
</dbReference>
<organism evidence="1 2">
    <name type="scientific">Silvimonas amylolytica</name>
    <dbReference type="NCBI Taxonomy" id="449663"/>
    <lineage>
        <taxon>Bacteria</taxon>
        <taxon>Pseudomonadati</taxon>
        <taxon>Pseudomonadota</taxon>
        <taxon>Betaproteobacteria</taxon>
        <taxon>Neisseriales</taxon>
        <taxon>Chitinibacteraceae</taxon>
        <taxon>Silvimonas</taxon>
    </lineage>
</organism>
<comment type="caution">
    <text evidence="1">The sequence shown here is derived from an EMBL/GenBank/DDBJ whole genome shotgun (WGS) entry which is preliminary data.</text>
</comment>